<comment type="caution">
    <text evidence="1">The sequence shown here is derived from an EMBL/GenBank/DDBJ whole genome shotgun (WGS) entry which is preliminary data.</text>
</comment>
<proteinExistence type="predicted"/>
<dbReference type="Proteomes" id="UP001177021">
    <property type="component" value="Unassembled WGS sequence"/>
</dbReference>
<reference evidence="1" key="1">
    <citation type="submission" date="2023-10" db="EMBL/GenBank/DDBJ databases">
        <authorList>
            <person name="Rodriguez Cubillos JULIANA M."/>
            <person name="De Vega J."/>
        </authorList>
    </citation>
    <scope>NUCLEOTIDE SEQUENCE</scope>
</reference>
<accession>A0ACB0K0G5</accession>
<gene>
    <name evidence="1" type="ORF">MILVUS5_LOCUS17403</name>
</gene>
<evidence type="ECO:0000313" key="2">
    <source>
        <dbReference type="Proteomes" id="UP001177021"/>
    </source>
</evidence>
<dbReference type="EMBL" id="CASHSV030000109">
    <property type="protein sequence ID" value="CAJ2649233.1"/>
    <property type="molecule type" value="Genomic_DNA"/>
</dbReference>
<protein>
    <submittedName>
        <fullName evidence="1">Uncharacterized protein</fullName>
    </submittedName>
</protein>
<keyword evidence="2" id="KW-1185">Reference proteome</keyword>
<name>A0ACB0K0G5_TRIPR</name>
<organism evidence="1 2">
    <name type="scientific">Trifolium pratense</name>
    <name type="common">Red clover</name>
    <dbReference type="NCBI Taxonomy" id="57577"/>
    <lineage>
        <taxon>Eukaryota</taxon>
        <taxon>Viridiplantae</taxon>
        <taxon>Streptophyta</taxon>
        <taxon>Embryophyta</taxon>
        <taxon>Tracheophyta</taxon>
        <taxon>Spermatophyta</taxon>
        <taxon>Magnoliopsida</taxon>
        <taxon>eudicotyledons</taxon>
        <taxon>Gunneridae</taxon>
        <taxon>Pentapetalae</taxon>
        <taxon>rosids</taxon>
        <taxon>fabids</taxon>
        <taxon>Fabales</taxon>
        <taxon>Fabaceae</taxon>
        <taxon>Papilionoideae</taxon>
        <taxon>50 kb inversion clade</taxon>
        <taxon>NPAAA clade</taxon>
        <taxon>Hologalegina</taxon>
        <taxon>IRL clade</taxon>
        <taxon>Trifolieae</taxon>
        <taxon>Trifolium</taxon>
    </lineage>
</organism>
<evidence type="ECO:0000313" key="1">
    <source>
        <dbReference type="EMBL" id="CAJ2649233.1"/>
    </source>
</evidence>
<sequence length="598" mass="66845">MKRKRGHKKKKSKGTTTNPVTLTNAVEDPNKEEPSGLDIIGNNNNDNKQDNYNSAMEVDTPSSTGTDQHSNHATMNPDGSIHNGATKSVGRVKVKLRKPKMLDSQHNSSDAPSQSDTDKSSQQHGLGKHGVKETDRIEDSVNSLPDLKFAASPKKASSIKIKSSKVLGLNADQTSKPLPVSSEISHPKERKASPLNPRYNKHELDTSLMIVRKVMKMDAAEPFNVPVNPEALGIPDYFDIIDTPMDFGTVCSNLEKNDKYMNSEDVYKDVQYIWENCYKYNNKGDYIVDLMRRVKKNFMKYWTAAGLYTDQSKGTKGAERSTSEDIALSGDGKVGKGGQSKHKKKKRHGRHHKHDCLCAICVLKRRRKEREENDRIAKGNFGSGGDKHAREFKQEESMLVQSPGGEDSSSNTDESMGTDGDADDNKGEVAKMETSEKQRIPSDGRREVNEVDHDDMVEEEDHGQEDAEEEEEDGEGEDEEEIEMDSEKRQMHETLKHGGTLAEKSEVRDTAVLHDEYKRMQQEGQAALFQQHKEPQDRHQKAKLLESLCSENPMLSSLCGTLFPKNSQSVWSGPHSLLHQRNSARTSSIHAAIGSFLE</sequence>